<feature type="region of interest" description="Disordered" evidence="1">
    <location>
        <begin position="1"/>
        <end position="25"/>
    </location>
</feature>
<sequence length="75" mass="9000">MGLRWKGGERGRNVPTHSDYTHWRKGVEEEDGLHTERDVKQLSGERKRKGRYFQRWEENTNRKGDEEGRKEEKDG</sequence>
<keyword evidence="3" id="KW-1185">Reference proteome</keyword>
<evidence type="ECO:0000313" key="3">
    <source>
        <dbReference type="Proteomes" id="UP001335648"/>
    </source>
</evidence>
<name>A0AAN8CMR8_9TELE</name>
<comment type="caution">
    <text evidence="2">The sequence shown here is derived from an EMBL/GenBank/DDBJ whole genome shotgun (WGS) entry which is preliminary data.</text>
</comment>
<gene>
    <name evidence="2" type="ORF">CesoFtcFv8_005827</name>
</gene>
<feature type="compositionally biased region" description="Basic and acidic residues" evidence="1">
    <location>
        <begin position="1"/>
        <end position="12"/>
    </location>
</feature>
<proteinExistence type="predicted"/>
<protein>
    <submittedName>
        <fullName evidence="2">Uncharacterized protein</fullName>
    </submittedName>
</protein>
<dbReference type="Proteomes" id="UP001335648">
    <property type="component" value="Unassembled WGS sequence"/>
</dbReference>
<dbReference type="AlphaFoldDB" id="A0AAN8CMR8"/>
<evidence type="ECO:0000256" key="1">
    <source>
        <dbReference type="SAM" id="MobiDB-lite"/>
    </source>
</evidence>
<dbReference type="EMBL" id="JAULUE010002050">
    <property type="protein sequence ID" value="KAK5904243.1"/>
    <property type="molecule type" value="Genomic_DNA"/>
</dbReference>
<organism evidence="2 3">
    <name type="scientific">Champsocephalus esox</name>
    <name type="common">pike icefish</name>
    <dbReference type="NCBI Taxonomy" id="159716"/>
    <lineage>
        <taxon>Eukaryota</taxon>
        <taxon>Metazoa</taxon>
        <taxon>Chordata</taxon>
        <taxon>Craniata</taxon>
        <taxon>Vertebrata</taxon>
        <taxon>Euteleostomi</taxon>
        <taxon>Actinopterygii</taxon>
        <taxon>Neopterygii</taxon>
        <taxon>Teleostei</taxon>
        <taxon>Neoteleostei</taxon>
        <taxon>Acanthomorphata</taxon>
        <taxon>Eupercaria</taxon>
        <taxon>Perciformes</taxon>
        <taxon>Notothenioidei</taxon>
        <taxon>Channichthyidae</taxon>
        <taxon>Champsocephalus</taxon>
    </lineage>
</organism>
<evidence type="ECO:0000313" key="2">
    <source>
        <dbReference type="EMBL" id="KAK5904243.1"/>
    </source>
</evidence>
<accession>A0AAN8CMR8</accession>
<reference evidence="2 3" key="1">
    <citation type="journal article" date="2023" name="Mol. Biol. Evol.">
        <title>Genomics of Secondarily Temperate Adaptation in the Only Non-Antarctic Icefish.</title>
        <authorList>
            <person name="Rivera-Colon A.G."/>
            <person name="Rayamajhi N."/>
            <person name="Minhas B.F."/>
            <person name="Madrigal G."/>
            <person name="Bilyk K.T."/>
            <person name="Yoon V."/>
            <person name="Hune M."/>
            <person name="Gregory S."/>
            <person name="Cheng C.H.C."/>
            <person name="Catchen J.M."/>
        </authorList>
    </citation>
    <scope>NUCLEOTIDE SEQUENCE [LARGE SCALE GENOMIC DNA]</scope>
    <source>
        <strain evidence="2">JC2023a</strain>
    </source>
</reference>